<proteinExistence type="predicted"/>
<evidence type="ECO:0000313" key="2">
    <source>
        <dbReference type="Proteomes" id="UP000235145"/>
    </source>
</evidence>
<gene>
    <name evidence="1" type="ORF">LSAT_V11C700354420</name>
</gene>
<sequence>MYIRFGEKIVYLWSVEGINIVAALQKVYGISELKAGGKAKTRLLINQTKLNFLDRDTYVKSSYFIVEMAATSTSEVSSTMKESPNWLEMHDEPMENIL</sequence>
<name>A0A9R1X1F6_LACSA</name>
<reference evidence="1 2" key="1">
    <citation type="journal article" date="2017" name="Nat. Commun.">
        <title>Genome assembly with in vitro proximity ligation data and whole-genome triplication in lettuce.</title>
        <authorList>
            <person name="Reyes-Chin-Wo S."/>
            <person name="Wang Z."/>
            <person name="Yang X."/>
            <person name="Kozik A."/>
            <person name="Arikit S."/>
            <person name="Song C."/>
            <person name="Xia L."/>
            <person name="Froenicke L."/>
            <person name="Lavelle D.O."/>
            <person name="Truco M.J."/>
            <person name="Xia R."/>
            <person name="Zhu S."/>
            <person name="Xu C."/>
            <person name="Xu H."/>
            <person name="Xu X."/>
            <person name="Cox K."/>
            <person name="Korf I."/>
            <person name="Meyers B.C."/>
            <person name="Michelmore R.W."/>
        </authorList>
    </citation>
    <scope>NUCLEOTIDE SEQUENCE [LARGE SCALE GENOMIC DNA]</scope>
    <source>
        <strain evidence="2">cv. Salinas</strain>
        <tissue evidence="1">Seedlings</tissue>
    </source>
</reference>
<accession>A0A9R1X1F6</accession>
<dbReference type="EMBL" id="NBSK02000007">
    <property type="protein sequence ID" value="KAJ0194754.1"/>
    <property type="molecule type" value="Genomic_DNA"/>
</dbReference>
<evidence type="ECO:0000313" key="1">
    <source>
        <dbReference type="EMBL" id="KAJ0194754.1"/>
    </source>
</evidence>
<protein>
    <submittedName>
        <fullName evidence="1">Uncharacterized protein</fullName>
    </submittedName>
</protein>
<dbReference type="Proteomes" id="UP000235145">
    <property type="component" value="Unassembled WGS sequence"/>
</dbReference>
<keyword evidence="2" id="KW-1185">Reference proteome</keyword>
<organism evidence="1 2">
    <name type="scientific">Lactuca sativa</name>
    <name type="common">Garden lettuce</name>
    <dbReference type="NCBI Taxonomy" id="4236"/>
    <lineage>
        <taxon>Eukaryota</taxon>
        <taxon>Viridiplantae</taxon>
        <taxon>Streptophyta</taxon>
        <taxon>Embryophyta</taxon>
        <taxon>Tracheophyta</taxon>
        <taxon>Spermatophyta</taxon>
        <taxon>Magnoliopsida</taxon>
        <taxon>eudicotyledons</taxon>
        <taxon>Gunneridae</taxon>
        <taxon>Pentapetalae</taxon>
        <taxon>asterids</taxon>
        <taxon>campanulids</taxon>
        <taxon>Asterales</taxon>
        <taxon>Asteraceae</taxon>
        <taxon>Cichorioideae</taxon>
        <taxon>Cichorieae</taxon>
        <taxon>Lactucinae</taxon>
        <taxon>Lactuca</taxon>
    </lineage>
</organism>
<dbReference type="AlphaFoldDB" id="A0A9R1X1F6"/>
<comment type="caution">
    <text evidence="1">The sequence shown here is derived from an EMBL/GenBank/DDBJ whole genome shotgun (WGS) entry which is preliminary data.</text>
</comment>